<name>B9LN45_HALLT</name>
<reference evidence="4 5" key="1">
    <citation type="journal article" date="2016" name="Stand. Genomic Sci.">
        <title>Complete genome sequence of the Antarctic Halorubrum lacusprofundi type strain ACAM 34.</title>
        <authorList>
            <person name="Anderson I.J."/>
            <person name="DasSarma P."/>
            <person name="Lucas S."/>
            <person name="Copeland A."/>
            <person name="Lapidus A."/>
            <person name="Del Rio T.G."/>
            <person name="Tice H."/>
            <person name="Dalin E."/>
            <person name="Bruce D.C."/>
            <person name="Goodwin L."/>
            <person name="Pitluck S."/>
            <person name="Sims D."/>
            <person name="Brettin T.S."/>
            <person name="Detter J.C."/>
            <person name="Han C.S."/>
            <person name="Larimer F."/>
            <person name="Hauser L."/>
            <person name="Land M."/>
            <person name="Ivanova N."/>
            <person name="Richardson P."/>
            <person name="Cavicchioli R."/>
            <person name="DasSarma S."/>
            <person name="Woese C.R."/>
            <person name="Kyrpides N.C."/>
        </authorList>
    </citation>
    <scope>NUCLEOTIDE SEQUENCE [LARGE SCALE GENOMIC DNA]</scope>
    <source>
        <strain evidence="5">ATCC 49239 / DSM 5036 / JCM 8891 / ACAM 34</strain>
    </source>
</reference>
<dbReference type="HOGENOM" id="CLU_137730_0_0_2"/>
<sequence length="122" mass="14385">MVTGTWLAALLLDFGWWLPFMLFGYIVIVPVVAMLFDEDEERVEKVKRESPGQTEVEEGPEQVQDALDRLRTRYANGELTDTQFEQKLDRLLETETPEDAAEFVERSRRHRPDSERDIERER</sequence>
<dbReference type="eggNOG" id="arCOG03912">
    <property type="taxonomic scope" value="Archaea"/>
</dbReference>
<dbReference type="KEGG" id="hla:Hlac_1189"/>
<evidence type="ECO:0000256" key="2">
    <source>
        <dbReference type="SAM" id="Phobius"/>
    </source>
</evidence>
<keyword evidence="2" id="KW-0812">Transmembrane</keyword>
<dbReference type="EMBL" id="CP001365">
    <property type="protein sequence ID" value="ACM56783.1"/>
    <property type="molecule type" value="Genomic_DNA"/>
</dbReference>
<dbReference type="GeneID" id="7399456"/>
<gene>
    <name evidence="4" type="ordered locus">Hlac_1189</name>
</gene>
<protein>
    <recommendedName>
        <fullName evidence="3">SHOCT domain-containing protein</fullName>
    </recommendedName>
</protein>
<accession>B9LN45</accession>
<evidence type="ECO:0000313" key="5">
    <source>
        <dbReference type="Proteomes" id="UP000000740"/>
    </source>
</evidence>
<keyword evidence="2" id="KW-1133">Transmembrane helix</keyword>
<dbReference type="AlphaFoldDB" id="B9LN45"/>
<feature type="domain" description="SHOCT" evidence="3">
    <location>
        <begin position="65"/>
        <end position="92"/>
    </location>
</feature>
<evidence type="ECO:0000259" key="3">
    <source>
        <dbReference type="Pfam" id="PF09851"/>
    </source>
</evidence>
<evidence type="ECO:0000313" key="4">
    <source>
        <dbReference type="EMBL" id="ACM56783.1"/>
    </source>
</evidence>
<organism evidence="4 5">
    <name type="scientific">Halorubrum lacusprofundi (strain ATCC 49239 / DSM 5036 / JCM 8891 / ACAM 34)</name>
    <dbReference type="NCBI Taxonomy" id="416348"/>
    <lineage>
        <taxon>Archaea</taxon>
        <taxon>Methanobacteriati</taxon>
        <taxon>Methanobacteriota</taxon>
        <taxon>Stenosarchaea group</taxon>
        <taxon>Halobacteria</taxon>
        <taxon>Halobacteriales</taxon>
        <taxon>Haloferacaceae</taxon>
        <taxon>Halorubrum</taxon>
    </lineage>
</organism>
<evidence type="ECO:0000256" key="1">
    <source>
        <dbReference type="SAM" id="MobiDB-lite"/>
    </source>
</evidence>
<feature type="compositionally biased region" description="Basic and acidic residues" evidence="1">
    <location>
        <begin position="112"/>
        <end position="122"/>
    </location>
</feature>
<feature type="region of interest" description="Disordered" evidence="1">
    <location>
        <begin position="97"/>
        <end position="122"/>
    </location>
</feature>
<keyword evidence="2" id="KW-0472">Membrane</keyword>
<feature type="transmembrane region" description="Helical" evidence="2">
    <location>
        <begin position="16"/>
        <end position="36"/>
    </location>
</feature>
<dbReference type="Pfam" id="PF09851">
    <property type="entry name" value="SHOCT"/>
    <property type="match status" value="1"/>
</dbReference>
<keyword evidence="5" id="KW-1185">Reference proteome</keyword>
<dbReference type="Proteomes" id="UP000000740">
    <property type="component" value="Chromosome 1"/>
</dbReference>
<dbReference type="RefSeq" id="WP_015909928.1">
    <property type="nucleotide sequence ID" value="NC_012029.1"/>
</dbReference>
<dbReference type="InterPro" id="IPR018649">
    <property type="entry name" value="SHOCT"/>
</dbReference>
<proteinExistence type="predicted"/>